<keyword evidence="2" id="KW-1185">Reference proteome</keyword>
<reference evidence="1 2" key="1">
    <citation type="journal article" date="2012" name="Nucleic Acids Res.">
        <title>Sequencing of the smallest Apicomplexan genome from the human pathogen Babesia microti.</title>
        <authorList>
            <person name="Cornillot E."/>
            <person name="Hadj-Kaddour K."/>
            <person name="Dassouli A."/>
            <person name="Noel B."/>
            <person name="Ranwez V."/>
            <person name="Vacherie B."/>
            <person name="Augagneur Y."/>
            <person name="Bres V."/>
            <person name="Duclos A."/>
            <person name="Randazzo S."/>
            <person name="Carcy B."/>
            <person name="Debierre-Grockiego F."/>
            <person name="Delbecq S."/>
            <person name="Moubri-Menage K."/>
            <person name="Shams-Eldin H."/>
            <person name="Usmani-Brown S."/>
            <person name="Bringaud F."/>
            <person name="Wincker P."/>
            <person name="Vivares C.P."/>
            <person name="Schwarz R.T."/>
            <person name="Schetters T.P."/>
            <person name="Krause P.J."/>
            <person name="Gorenflot A."/>
            <person name="Berry V."/>
            <person name="Barbe V."/>
            <person name="Ben Mamoun C."/>
        </authorList>
    </citation>
    <scope>NUCLEOTIDE SEQUENCE [LARGE SCALE GENOMIC DNA]</scope>
    <source>
        <strain evidence="1 2">RI</strain>
    </source>
</reference>
<reference evidence="1 2" key="3">
    <citation type="journal article" date="2016" name="Sci. Rep.">
        <title>Genome-wide diversity and gene expression profiling of Babesia microti isolates identify polymorphic genes that mediate host-pathogen interactions.</title>
        <authorList>
            <person name="Silva J.C."/>
            <person name="Cornillot E."/>
            <person name="McCracken C."/>
            <person name="Usmani-Brown S."/>
            <person name="Dwivedi A."/>
            <person name="Ifeonu O.O."/>
            <person name="Crabtree J."/>
            <person name="Gotia H.T."/>
            <person name="Virji A.Z."/>
            <person name="Reynes C."/>
            <person name="Colinge J."/>
            <person name="Kumar V."/>
            <person name="Lawres L."/>
            <person name="Pazzi J.E."/>
            <person name="Pablo J.V."/>
            <person name="Hung C."/>
            <person name="Brancato J."/>
            <person name="Kumari P."/>
            <person name="Orvis J."/>
            <person name="Tretina K."/>
            <person name="Chibucos M."/>
            <person name="Ott S."/>
            <person name="Sadzewicz L."/>
            <person name="Sengamalay N."/>
            <person name="Shetty A.C."/>
            <person name="Su Q."/>
            <person name="Tallon L."/>
            <person name="Fraser C.M."/>
            <person name="Frutos R."/>
            <person name="Molina D.M."/>
            <person name="Krause P.J."/>
            <person name="Ben Mamoun C."/>
        </authorList>
    </citation>
    <scope>NUCLEOTIDE SEQUENCE [LARGE SCALE GENOMIC DNA]</scope>
    <source>
        <strain evidence="1 2">RI</strain>
    </source>
</reference>
<protein>
    <submittedName>
        <fullName evidence="1">Uncharacterized protein</fullName>
    </submittedName>
</protein>
<name>A0A1N6LXH4_BABMR</name>
<dbReference type="VEuPathDB" id="PiroplasmaDB:BmR1_04g05616"/>
<dbReference type="EMBL" id="LN871599">
    <property type="protein sequence ID" value="SIO73567.1"/>
    <property type="molecule type" value="Genomic_DNA"/>
</dbReference>
<gene>
    <name evidence="1" type="ORF">BmR1_04g05616</name>
</gene>
<dbReference type="RefSeq" id="XP_021337655.1">
    <property type="nucleotide sequence ID" value="XM_021482414.1"/>
</dbReference>
<dbReference type="GeneID" id="33043754"/>
<organism evidence="1 2">
    <name type="scientific">Babesia microti (strain RI)</name>
    <dbReference type="NCBI Taxonomy" id="1133968"/>
    <lineage>
        <taxon>Eukaryota</taxon>
        <taxon>Sar</taxon>
        <taxon>Alveolata</taxon>
        <taxon>Apicomplexa</taxon>
        <taxon>Aconoidasida</taxon>
        <taxon>Piroplasmida</taxon>
        <taxon>Babesiidae</taxon>
        <taxon>Babesia</taxon>
    </lineage>
</organism>
<dbReference type="Proteomes" id="UP000002899">
    <property type="component" value="Chromosome IV"/>
</dbReference>
<proteinExistence type="predicted"/>
<dbReference type="KEGG" id="bmic:BmR1_04g05616"/>
<sequence length="50" mass="5832">MRYIKSLKNCAKNDFNIAPQFEKSMKMCKNAVRKAQPTGSVRPMKQKRTK</sequence>
<dbReference type="AlphaFoldDB" id="A0A1N6LXH4"/>
<reference evidence="1 2" key="2">
    <citation type="journal article" date="2013" name="PLoS ONE">
        <title>Whole genome mapping and re-organization of the nuclear and mitochondrial genomes of Babesia microti isolates.</title>
        <authorList>
            <person name="Cornillot E."/>
            <person name="Dassouli A."/>
            <person name="Garg A."/>
            <person name="Pachikara N."/>
            <person name="Randazzo S."/>
            <person name="Depoix D."/>
            <person name="Carcy B."/>
            <person name="Delbecq S."/>
            <person name="Frutos R."/>
            <person name="Silva J.C."/>
            <person name="Sutton R."/>
            <person name="Krause P.J."/>
            <person name="Mamoun C.B."/>
        </authorList>
    </citation>
    <scope>NUCLEOTIDE SEQUENCE [LARGE SCALE GENOMIC DNA]</scope>
    <source>
        <strain evidence="1 2">RI</strain>
    </source>
</reference>
<evidence type="ECO:0000313" key="2">
    <source>
        <dbReference type="Proteomes" id="UP000002899"/>
    </source>
</evidence>
<accession>A0A1N6LXH4</accession>
<evidence type="ECO:0000313" key="1">
    <source>
        <dbReference type="EMBL" id="SIO73567.1"/>
    </source>
</evidence>